<dbReference type="EMBL" id="CP021780">
    <property type="protein sequence ID" value="ASA23790.1"/>
    <property type="molecule type" value="Genomic_DNA"/>
</dbReference>
<reference evidence="2 3" key="1">
    <citation type="submission" date="2017-06" db="EMBL/GenBank/DDBJ databases">
        <title>Complete genome sequence of Paenibacillus donghaensis KCTC 13049T isolated from East Sea sediment, South Korea.</title>
        <authorList>
            <person name="Jung B.K."/>
            <person name="Hong S.-J."/>
            <person name="Shin J.-H."/>
        </authorList>
    </citation>
    <scope>NUCLEOTIDE SEQUENCE [LARGE SCALE GENOMIC DNA]</scope>
    <source>
        <strain evidence="2 3">KCTC 13049</strain>
    </source>
</reference>
<dbReference type="SUPFAM" id="SSF81901">
    <property type="entry name" value="HCP-like"/>
    <property type="match status" value="1"/>
</dbReference>
<dbReference type="InterPro" id="IPR001387">
    <property type="entry name" value="Cro/C1-type_HTH"/>
</dbReference>
<dbReference type="OrthoDB" id="2470416at2"/>
<accession>A0A2Z2KKD3</accession>
<feature type="domain" description="HTH cro/C1-type" evidence="1">
    <location>
        <begin position="23"/>
        <end position="65"/>
    </location>
</feature>
<evidence type="ECO:0000313" key="2">
    <source>
        <dbReference type="EMBL" id="ASA23790.1"/>
    </source>
</evidence>
<proteinExistence type="predicted"/>
<dbReference type="KEGG" id="pdh:B9T62_25220"/>
<dbReference type="AlphaFoldDB" id="A0A2Z2KKD3"/>
<gene>
    <name evidence="2" type="ORF">B9T62_25220</name>
</gene>
<evidence type="ECO:0000259" key="1">
    <source>
        <dbReference type="PROSITE" id="PS50943"/>
    </source>
</evidence>
<dbReference type="Gene3D" id="1.10.260.40">
    <property type="entry name" value="lambda repressor-like DNA-binding domains"/>
    <property type="match status" value="1"/>
</dbReference>
<organism evidence="2 3">
    <name type="scientific">Paenibacillus donghaensis</name>
    <dbReference type="NCBI Taxonomy" id="414771"/>
    <lineage>
        <taxon>Bacteria</taxon>
        <taxon>Bacillati</taxon>
        <taxon>Bacillota</taxon>
        <taxon>Bacilli</taxon>
        <taxon>Bacillales</taxon>
        <taxon>Paenibacillaceae</taxon>
        <taxon>Paenibacillus</taxon>
    </lineage>
</organism>
<name>A0A2Z2KKD3_9BACL</name>
<dbReference type="InterPro" id="IPR010982">
    <property type="entry name" value="Lambda_DNA-bd_dom_sf"/>
</dbReference>
<dbReference type="GO" id="GO:0003677">
    <property type="term" value="F:DNA binding"/>
    <property type="evidence" value="ECO:0007669"/>
    <property type="project" value="InterPro"/>
</dbReference>
<evidence type="ECO:0000313" key="3">
    <source>
        <dbReference type="Proteomes" id="UP000249890"/>
    </source>
</evidence>
<protein>
    <submittedName>
        <fullName evidence="2">Transcriptional regulator</fullName>
    </submittedName>
</protein>
<dbReference type="Proteomes" id="UP000249890">
    <property type="component" value="Chromosome"/>
</dbReference>
<dbReference type="SMART" id="SM00530">
    <property type="entry name" value="HTH_XRE"/>
    <property type="match status" value="1"/>
</dbReference>
<dbReference type="PROSITE" id="PS50943">
    <property type="entry name" value="HTH_CROC1"/>
    <property type="match status" value="1"/>
</dbReference>
<keyword evidence="3" id="KW-1185">Reference proteome</keyword>
<sequence>MYAATTIRAELENFIHQEGLNYSQLGKRAGLNPGTVSAIFSGNKVFGVDQLDRMTTVLSLPAGYFYNQYIQECMIEAVPNWRRIRPLIYRCAELDKLDCIRQIVNILLDHLTYAVLLWEVAEDWYSKGIHRQASLLLYESVASTERRQYSERLALCHYRIFTLSISQDQSQNFKAACQFEPFITRLDEVDQLDALKDIANIYRSLKQWDKVQEYAQDMGNKAEIQYHLMRNSKQTIQDLPKKPSRPLFVYIAYSNLLLANVYDVQKDYQKALEYTYAYADLSWVTETDPETQHWVNLFQKWAITNTYINKLRAGDLSVLPDYVQDIEGTTEINAELLNIVEVANCYKVDIDHILQRFESYIFTYVQEQSEDIYTQQVIPDASVQLCYQLAKYYLNKNKYTRGFNILGECLIKASLINNESAIINCVGLFEHFEEYATSEIRVNYQKSIKKVWVMNEKEISLARTDC</sequence>
<dbReference type="RefSeq" id="WP_087917776.1">
    <property type="nucleotide sequence ID" value="NZ_CP021780.1"/>
</dbReference>
<dbReference type="SUPFAM" id="SSF47413">
    <property type="entry name" value="lambda repressor-like DNA-binding domains"/>
    <property type="match status" value="1"/>
</dbReference>